<reference evidence="2 3" key="1">
    <citation type="submission" date="2021-02" db="EMBL/GenBank/DDBJ databases">
        <title>Actinophytocola xerophila sp. nov., isolated from soil of cotton cropping field.</title>
        <authorList>
            <person name="Huang R."/>
            <person name="Chen X."/>
            <person name="Ge X."/>
            <person name="Liu W."/>
        </authorList>
    </citation>
    <scope>NUCLEOTIDE SEQUENCE [LARGE SCALE GENOMIC DNA]</scope>
    <source>
        <strain evidence="2 3">S1-96</strain>
    </source>
</reference>
<dbReference type="RefSeq" id="WP_260190183.1">
    <property type="nucleotide sequence ID" value="NZ_JAFFZE010000006.1"/>
</dbReference>
<evidence type="ECO:0000313" key="3">
    <source>
        <dbReference type="Proteomes" id="UP001156441"/>
    </source>
</evidence>
<name>A0ABT2J5T2_9PSEU</name>
<sequence length="209" mass="21847">MRRTALGVVAVALLMAGCGSEGGTNDDPGGDQATSEQAGGATGSISDLADDLCSFIDTATIEEQYGESVEDAQGGLEQEERESVSCTYVTESVMASDVENIDKALDVSTTVRTASSGSTDPKDALDKYFVDADAKTVAYTPIEGLGDAAGYADTSLEVRMITENHLVAILELDDGQLVEVITTSSPQGTQEQLRALADELVPAVESRLR</sequence>
<evidence type="ECO:0000313" key="2">
    <source>
        <dbReference type="EMBL" id="MCT2582850.1"/>
    </source>
</evidence>
<proteinExistence type="predicted"/>
<comment type="caution">
    <text evidence="2">The sequence shown here is derived from an EMBL/GenBank/DDBJ whole genome shotgun (WGS) entry which is preliminary data.</text>
</comment>
<evidence type="ECO:0000256" key="1">
    <source>
        <dbReference type="SAM" id="MobiDB-lite"/>
    </source>
</evidence>
<dbReference type="Proteomes" id="UP001156441">
    <property type="component" value="Unassembled WGS sequence"/>
</dbReference>
<dbReference type="PROSITE" id="PS51257">
    <property type="entry name" value="PROKAR_LIPOPROTEIN"/>
    <property type="match status" value="1"/>
</dbReference>
<gene>
    <name evidence="2" type="ORF">JT362_06925</name>
</gene>
<protein>
    <recommendedName>
        <fullName evidence="4">DUF3558 domain-containing protein</fullName>
    </recommendedName>
</protein>
<dbReference type="EMBL" id="JAFFZE010000006">
    <property type="protein sequence ID" value="MCT2582850.1"/>
    <property type="molecule type" value="Genomic_DNA"/>
</dbReference>
<evidence type="ECO:0008006" key="4">
    <source>
        <dbReference type="Google" id="ProtNLM"/>
    </source>
</evidence>
<accession>A0ABT2J5T2</accession>
<organism evidence="2 3">
    <name type="scientific">Actinophytocola gossypii</name>
    <dbReference type="NCBI Taxonomy" id="2812003"/>
    <lineage>
        <taxon>Bacteria</taxon>
        <taxon>Bacillati</taxon>
        <taxon>Actinomycetota</taxon>
        <taxon>Actinomycetes</taxon>
        <taxon>Pseudonocardiales</taxon>
        <taxon>Pseudonocardiaceae</taxon>
    </lineage>
</organism>
<keyword evidence="3" id="KW-1185">Reference proteome</keyword>
<feature type="region of interest" description="Disordered" evidence="1">
    <location>
        <begin position="21"/>
        <end position="43"/>
    </location>
</feature>